<reference evidence="3" key="1">
    <citation type="submission" date="2016-10" db="EMBL/GenBank/DDBJ databases">
        <authorList>
            <person name="Varghese N."/>
            <person name="Submissions S."/>
        </authorList>
    </citation>
    <scope>NUCLEOTIDE SEQUENCE [LARGE SCALE GENOMIC DNA]</scope>
    <source>
        <strain evidence="3">ATCC 25963</strain>
    </source>
</reference>
<dbReference type="Proteomes" id="UP000199400">
    <property type="component" value="Unassembled WGS sequence"/>
</dbReference>
<dbReference type="AlphaFoldDB" id="A0A1I2FUX3"/>
<keyword evidence="3" id="KW-1185">Reference proteome</keyword>
<dbReference type="OrthoDB" id="9814760at2"/>
<dbReference type="PANTHER" id="PTHR33428">
    <property type="entry name" value="CHLOROPHYLLASE-2, CHLOROPLASTIC"/>
    <property type="match status" value="1"/>
</dbReference>
<evidence type="ECO:0000313" key="3">
    <source>
        <dbReference type="Proteomes" id="UP000199400"/>
    </source>
</evidence>
<evidence type="ECO:0000256" key="1">
    <source>
        <dbReference type="SAM" id="SignalP"/>
    </source>
</evidence>
<dbReference type="InterPro" id="IPR017395">
    <property type="entry name" value="Chlorophyllase-like"/>
</dbReference>
<dbReference type="STRING" id="54.SAMN02745121_06849"/>
<sequence length="502" mass="53138">MRTERNLTFFTSVLGCAAALFSLPACGDVDDALPAATADDDVDLRVLASDPSSAASFGWCPHNQSFDGVPTVIRYPTATSCNAIVDDSPLVLLLHGATYPYDSYDYLLEHLASNGFIAVSVDILADDPGGHGIAAGRVKDVLDELLATWPKASAIDPSRLGIVGHSRGGQTARYLADLLKGSGDAWTVRAVVGLASKGGDDMVLGGDETTGVMFIQGTSDTDQTADRGFENYDFSGSEDSVPFAQPGNLYKSMKLLQGGNHSYFSERDAPAGAQALVTQGYVLAFLAAHLMGDATWYEDYIRGDAVPHGWPNAVVSQVSDGFWRTAIDHFEDGTLPNSTIGGTLTASLGVSAAVVDLGAASGAQHETHALRLSATATGAGVTWSVPDVDAGDFEWLSMRIGQTSDPPSQSLKVQLRNGGVWSDPVAITDHGAIPMPMAMCPPPLYNCPPPLPYEHMGTVRVPLSAFGPHDDVEAVRFVFTGKTVGQEFLLDNIEFAEWILKP</sequence>
<dbReference type="PANTHER" id="PTHR33428:SF14">
    <property type="entry name" value="CARBOXYLESTERASE TYPE B DOMAIN-CONTAINING PROTEIN"/>
    <property type="match status" value="1"/>
</dbReference>
<dbReference type="RefSeq" id="WP_096331559.1">
    <property type="nucleotide sequence ID" value="NZ_FOMX01000028.1"/>
</dbReference>
<gene>
    <name evidence="2" type="ORF">SAMN02745121_06849</name>
</gene>
<organism evidence="2 3">
    <name type="scientific">Nannocystis exedens</name>
    <dbReference type="NCBI Taxonomy" id="54"/>
    <lineage>
        <taxon>Bacteria</taxon>
        <taxon>Pseudomonadati</taxon>
        <taxon>Myxococcota</taxon>
        <taxon>Polyangia</taxon>
        <taxon>Nannocystales</taxon>
        <taxon>Nannocystaceae</taxon>
        <taxon>Nannocystis</taxon>
    </lineage>
</organism>
<dbReference type="InterPro" id="IPR029058">
    <property type="entry name" value="AB_hydrolase_fold"/>
</dbReference>
<feature type="chain" id="PRO_5011447002" evidence="1">
    <location>
        <begin position="28"/>
        <end position="502"/>
    </location>
</feature>
<dbReference type="EMBL" id="FOMX01000028">
    <property type="protein sequence ID" value="SFF08763.1"/>
    <property type="molecule type" value="Genomic_DNA"/>
</dbReference>
<dbReference type="SUPFAM" id="SSF53474">
    <property type="entry name" value="alpha/beta-Hydrolases"/>
    <property type="match status" value="1"/>
</dbReference>
<keyword evidence="1" id="KW-0732">Signal</keyword>
<proteinExistence type="predicted"/>
<evidence type="ECO:0000313" key="2">
    <source>
        <dbReference type="EMBL" id="SFF08763.1"/>
    </source>
</evidence>
<dbReference type="Gene3D" id="3.40.50.1820">
    <property type="entry name" value="alpha/beta hydrolase"/>
    <property type="match status" value="1"/>
</dbReference>
<dbReference type="GO" id="GO:0016787">
    <property type="term" value="F:hydrolase activity"/>
    <property type="evidence" value="ECO:0007669"/>
    <property type="project" value="UniProtKB-KW"/>
</dbReference>
<feature type="signal peptide" evidence="1">
    <location>
        <begin position="1"/>
        <end position="27"/>
    </location>
</feature>
<name>A0A1I2FUX3_9BACT</name>
<accession>A0A1I2FUX3</accession>
<protein>
    <submittedName>
        <fullName evidence="2">Alpha/beta hydrolase family protein</fullName>
    </submittedName>
</protein>
<dbReference type="Pfam" id="PF07224">
    <property type="entry name" value="Chlorophyllase"/>
    <property type="match status" value="1"/>
</dbReference>
<dbReference type="PROSITE" id="PS51257">
    <property type="entry name" value="PROKAR_LIPOPROTEIN"/>
    <property type="match status" value="1"/>
</dbReference>
<keyword evidence="2" id="KW-0378">Hydrolase</keyword>